<evidence type="ECO:0000259" key="7">
    <source>
        <dbReference type="Pfam" id="PF00278"/>
    </source>
</evidence>
<comment type="cofactor">
    <cofactor evidence="1 5">
        <name>pyridoxal 5'-phosphate</name>
        <dbReference type="ChEBI" id="CHEBI:597326"/>
    </cofactor>
</comment>
<evidence type="ECO:0000313" key="9">
    <source>
        <dbReference type="EMBL" id="CZQ80572.1"/>
    </source>
</evidence>
<dbReference type="Gene3D" id="3.20.20.10">
    <property type="entry name" value="Alanine racemase"/>
    <property type="match status" value="1"/>
</dbReference>
<dbReference type="GO" id="GO:0008836">
    <property type="term" value="F:diaminopimelate decarboxylase activity"/>
    <property type="evidence" value="ECO:0007669"/>
    <property type="project" value="InterPro"/>
</dbReference>
<keyword evidence="2" id="KW-0210">Decarboxylase</keyword>
<dbReference type="EMBL" id="FNYT01000001">
    <property type="protein sequence ID" value="SEI55731.1"/>
    <property type="molecule type" value="Genomic_DNA"/>
</dbReference>
<dbReference type="AlphaFoldDB" id="A0A143Y5S2"/>
<dbReference type="PRINTS" id="PR01179">
    <property type="entry name" value="ODADCRBXLASE"/>
</dbReference>
<gene>
    <name evidence="10" type="ORF">SAMN05216375_101202</name>
    <name evidence="9" type="ORF">TR210_66</name>
</gene>
<dbReference type="PANTHER" id="PTHR43727">
    <property type="entry name" value="DIAMINOPIMELATE DECARBOXYLASE"/>
    <property type="match status" value="1"/>
</dbReference>
<evidence type="ECO:0000256" key="3">
    <source>
        <dbReference type="ARBA" id="ARBA00022898"/>
    </source>
</evidence>
<dbReference type="PANTHER" id="PTHR43727:SF2">
    <property type="entry name" value="GROUP IV DECARBOXYLASE"/>
    <property type="match status" value="1"/>
</dbReference>
<evidence type="ECO:0000256" key="2">
    <source>
        <dbReference type="ARBA" id="ARBA00022793"/>
    </source>
</evidence>
<dbReference type="Pfam" id="PF00278">
    <property type="entry name" value="Orn_DAP_Arg_deC"/>
    <property type="match status" value="1"/>
</dbReference>
<dbReference type="EMBL" id="FJNB01000001">
    <property type="protein sequence ID" value="CZQ80572.1"/>
    <property type="molecule type" value="Genomic_DNA"/>
</dbReference>
<dbReference type="STRING" id="640938.TR210_66"/>
<dbReference type="InterPro" id="IPR009006">
    <property type="entry name" value="Ala_racemase/Decarboxylase_C"/>
</dbReference>
<dbReference type="FunFam" id="3.20.20.10:FF:000003">
    <property type="entry name" value="Diaminopimelate decarboxylase"/>
    <property type="match status" value="1"/>
</dbReference>
<dbReference type="GO" id="GO:0009089">
    <property type="term" value="P:lysine biosynthetic process via diaminopimelate"/>
    <property type="evidence" value="ECO:0007669"/>
    <property type="project" value="InterPro"/>
</dbReference>
<dbReference type="InterPro" id="IPR029066">
    <property type="entry name" value="PLP-binding_barrel"/>
</dbReference>
<name>A0A143Y5S2_9LACT</name>
<evidence type="ECO:0000256" key="6">
    <source>
        <dbReference type="RuleBase" id="RU003737"/>
    </source>
</evidence>
<evidence type="ECO:0000256" key="1">
    <source>
        <dbReference type="ARBA" id="ARBA00001933"/>
    </source>
</evidence>
<dbReference type="InterPro" id="IPR022643">
    <property type="entry name" value="De-COase2_C"/>
</dbReference>
<dbReference type="InterPro" id="IPR000183">
    <property type="entry name" value="Orn/DAP/Arg_de-COase"/>
</dbReference>
<feature type="active site" description="Proton donor" evidence="5">
    <location>
        <position position="341"/>
    </location>
</feature>
<dbReference type="Proteomes" id="UP000199280">
    <property type="component" value="Unassembled WGS sequence"/>
</dbReference>
<protein>
    <submittedName>
        <fullName evidence="9 10">Diaminopimelate decarboxylase</fullName>
    </submittedName>
</protein>
<dbReference type="OrthoDB" id="9802241at2"/>
<evidence type="ECO:0000313" key="12">
    <source>
        <dbReference type="Proteomes" id="UP000199280"/>
    </source>
</evidence>
<dbReference type="Proteomes" id="UP000076878">
    <property type="component" value="Unassembled WGS sequence"/>
</dbReference>
<comment type="similarity">
    <text evidence="6">Belongs to the Orn/Lys/Arg decarboxylase class-II family.</text>
</comment>
<dbReference type="Gene3D" id="2.40.37.10">
    <property type="entry name" value="Lyase, Ornithine Decarboxylase, Chain A, domain 1"/>
    <property type="match status" value="1"/>
</dbReference>
<dbReference type="CDD" id="cd06828">
    <property type="entry name" value="PLPDE_III_DapDC"/>
    <property type="match status" value="1"/>
</dbReference>
<dbReference type="Pfam" id="PF02784">
    <property type="entry name" value="Orn_Arg_deC_N"/>
    <property type="match status" value="1"/>
</dbReference>
<feature type="domain" description="Orn/DAP/Arg decarboxylase 2 C-terminal" evidence="7">
    <location>
        <begin position="280"/>
        <end position="368"/>
    </location>
</feature>
<reference evidence="9 11" key="1">
    <citation type="submission" date="2016-02" db="EMBL/GenBank/DDBJ databases">
        <authorList>
            <person name="Wen L."/>
            <person name="He K."/>
            <person name="Yang H."/>
        </authorList>
    </citation>
    <scope>NUCLEOTIDE SEQUENCE [LARGE SCALE GENOMIC DNA]</scope>
    <source>
        <strain evidence="9">Trichococcus_R210</strain>
    </source>
</reference>
<keyword evidence="4" id="KW-0456">Lyase</keyword>
<dbReference type="SUPFAM" id="SSF51419">
    <property type="entry name" value="PLP-binding barrel"/>
    <property type="match status" value="1"/>
</dbReference>
<proteinExistence type="inferred from homology"/>
<reference evidence="10 12" key="2">
    <citation type="submission" date="2016-10" db="EMBL/GenBank/DDBJ databases">
        <authorList>
            <person name="Varghese N."/>
            <person name="Submissions S."/>
        </authorList>
    </citation>
    <scope>NUCLEOTIDE SEQUENCE [LARGE SCALE GENOMIC DNA]</scope>
    <source>
        <strain evidence="10 12">DSM 22150</strain>
    </source>
</reference>
<dbReference type="RefSeq" id="WP_068620406.1">
    <property type="nucleotide sequence ID" value="NZ_FJNB01000001.1"/>
</dbReference>
<evidence type="ECO:0000313" key="10">
    <source>
        <dbReference type="EMBL" id="SEI55731.1"/>
    </source>
</evidence>
<dbReference type="PRINTS" id="PR01181">
    <property type="entry name" value="DAPDCRBXLASE"/>
</dbReference>
<evidence type="ECO:0000259" key="8">
    <source>
        <dbReference type="Pfam" id="PF02784"/>
    </source>
</evidence>
<feature type="domain" description="Orn/DAP/Arg decarboxylase 2 N-terminal" evidence="8">
    <location>
        <begin position="31"/>
        <end position="277"/>
    </location>
</feature>
<sequence length="421" mass="46808">MTKKVFVEKEQLEEIVQQYPTPFHLYDEKGIRENARKLNAAFAWNKGFKEYFAVKATPTPAILQILKEEGCGVDCSTYTELLMSDALGFTGDEIMFSSNVTPKEDFQLARKLNATINLDDITHIDFLEDAAGLPETISCRFNPGGEFTINNEIMDKPEDAKYGFTRPQLTEGFKKLMAKGVKHFGLHSFLASNNVADEYYPILAGILFQTAVELKEETGADITFINLSGGIGIPYLPDQKAADVAKIGEGVRKAFEEILVPAGMGDVAIYTELGRYMLGPYGCLVATAIHEKHIYKDYIGLDASAVNLMRPTMYGAYHHITVMGKEEQPADHMYDVTGGLCENNDKFAINRMLPKIDIGDLVVIHDTGAHGFSMGYNYNGKLRSAEILLKEDGGTEMIRRAETPADYFATFDFTGLFKDVK</sequence>
<dbReference type="InterPro" id="IPR022644">
    <property type="entry name" value="De-COase2_N"/>
</dbReference>
<evidence type="ECO:0000256" key="5">
    <source>
        <dbReference type="PIRSR" id="PIRSR600183-50"/>
    </source>
</evidence>
<feature type="modified residue" description="N6-(pyridoxal phosphate)lysine" evidence="5">
    <location>
        <position position="55"/>
    </location>
</feature>
<evidence type="ECO:0000256" key="4">
    <source>
        <dbReference type="ARBA" id="ARBA00023239"/>
    </source>
</evidence>
<dbReference type="SUPFAM" id="SSF50621">
    <property type="entry name" value="Alanine racemase C-terminal domain-like"/>
    <property type="match status" value="1"/>
</dbReference>
<accession>A0A143Y5S2</accession>
<keyword evidence="3 5" id="KW-0663">Pyridoxal phosphate</keyword>
<dbReference type="InterPro" id="IPR002986">
    <property type="entry name" value="DAP_deCOOHase_LysA"/>
</dbReference>
<evidence type="ECO:0000313" key="11">
    <source>
        <dbReference type="Proteomes" id="UP000076878"/>
    </source>
</evidence>
<keyword evidence="12" id="KW-1185">Reference proteome</keyword>
<organism evidence="9 11">
    <name type="scientific">Trichococcus ilyis</name>
    <dbReference type="NCBI Taxonomy" id="640938"/>
    <lineage>
        <taxon>Bacteria</taxon>
        <taxon>Bacillati</taxon>
        <taxon>Bacillota</taxon>
        <taxon>Bacilli</taxon>
        <taxon>Lactobacillales</taxon>
        <taxon>Carnobacteriaceae</taxon>
        <taxon>Trichococcus</taxon>
    </lineage>
</organism>